<dbReference type="PANTHER" id="PTHR31001">
    <property type="entry name" value="UNCHARACTERIZED TRANSCRIPTIONAL REGULATORY PROTEIN"/>
    <property type="match status" value="1"/>
</dbReference>
<dbReference type="EMBL" id="JAPQKH010000011">
    <property type="protein sequence ID" value="KAJ5081130.1"/>
    <property type="molecule type" value="Genomic_DNA"/>
</dbReference>
<dbReference type="CDD" id="cd12148">
    <property type="entry name" value="fungal_TF_MHR"/>
    <property type="match status" value="1"/>
</dbReference>
<evidence type="ECO:0000256" key="1">
    <source>
        <dbReference type="ARBA" id="ARBA00004123"/>
    </source>
</evidence>
<organism evidence="5 6">
    <name type="scientific">Penicillium angulare</name>
    <dbReference type="NCBI Taxonomy" id="116970"/>
    <lineage>
        <taxon>Eukaryota</taxon>
        <taxon>Fungi</taxon>
        <taxon>Dikarya</taxon>
        <taxon>Ascomycota</taxon>
        <taxon>Pezizomycotina</taxon>
        <taxon>Eurotiomycetes</taxon>
        <taxon>Eurotiomycetidae</taxon>
        <taxon>Eurotiales</taxon>
        <taxon>Aspergillaceae</taxon>
        <taxon>Penicillium</taxon>
    </lineage>
</organism>
<evidence type="ECO:0000256" key="2">
    <source>
        <dbReference type="ARBA" id="ARBA00023015"/>
    </source>
</evidence>
<sequence length="571" mass="64569">MTRTGVALPQPSRPTEQIVYKGARLLNDILELVTEIGEPLENFSILETDLSIHGSLIEAFWNATNDSIRDLLKNRSTVHLELVSQAIFEQTSSFPVFPPATAAGTFEKLSSTQALRWDLIGLYCARIGVYLGGEKDKSFNFAAHQTWKSDRTMLMQRAFQACIQCESLCNYLGTVNDITFWFIMLSTVLASWCFGDDSYHVIRLVGSMSSIFIALGFNKGVQTDSAVPLYMVEIRKRAIAWAHDHDKVFATFTSRPVRLSRHFCAIDLPLDLPDSVLIGTAGRLQRYRENLDENGWNKDNVILPVSRLRAQLLLCMIREEALELKIGPLIPNSKARAEQILQKLKSIWNSIPPHMKYDKVQHGGSQNMTILMLQNLRLEYLYTEFLLHALLADSSESSRERLITTAHEVVNLALLPTRKRELLHSHRPDMEWVLVFYAMPCASVLTLELLRQNQHPEEQLIVNRSGVIQDISVLISCCDSLTESGQSNYQICKQAQSIFSKSLDSILNKAEPIQRNKYRELVAPPHEQAGSMSSEPSNAVAQDPEWMAWLDFVGLQGDPWLESIIPEIPID</sequence>
<dbReference type="AlphaFoldDB" id="A0A9W9EG87"/>
<protein>
    <recommendedName>
        <fullName evidence="7">Transcription factor domain-containing protein</fullName>
    </recommendedName>
</protein>
<reference evidence="5" key="2">
    <citation type="journal article" date="2023" name="IMA Fungus">
        <title>Comparative genomic study of the Penicillium genus elucidates a diverse pangenome and 15 lateral gene transfer events.</title>
        <authorList>
            <person name="Petersen C."/>
            <person name="Sorensen T."/>
            <person name="Nielsen M.R."/>
            <person name="Sondergaard T.E."/>
            <person name="Sorensen J.L."/>
            <person name="Fitzpatrick D.A."/>
            <person name="Frisvad J.C."/>
            <person name="Nielsen K.L."/>
        </authorList>
    </citation>
    <scope>NUCLEOTIDE SEQUENCE</scope>
    <source>
        <strain evidence="5">IBT 30069</strain>
    </source>
</reference>
<comment type="caution">
    <text evidence="5">The sequence shown here is derived from an EMBL/GenBank/DDBJ whole genome shotgun (WGS) entry which is preliminary data.</text>
</comment>
<dbReference type="OrthoDB" id="4898680at2759"/>
<evidence type="ECO:0000313" key="6">
    <source>
        <dbReference type="Proteomes" id="UP001149165"/>
    </source>
</evidence>
<evidence type="ECO:0000256" key="4">
    <source>
        <dbReference type="ARBA" id="ARBA00023242"/>
    </source>
</evidence>
<dbReference type="InterPro" id="IPR050613">
    <property type="entry name" value="Sec_Metabolite_Reg"/>
</dbReference>
<dbReference type="PANTHER" id="PTHR31001:SF40">
    <property type="entry name" value="ZN(II)2CYS6 TRANSCRIPTION FACTOR (EUROFUNG)"/>
    <property type="match status" value="1"/>
</dbReference>
<keyword evidence="4" id="KW-0539">Nucleus</keyword>
<dbReference type="GO" id="GO:0005634">
    <property type="term" value="C:nucleus"/>
    <property type="evidence" value="ECO:0007669"/>
    <property type="project" value="UniProtKB-SubCell"/>
</dbReference>
<comment type="subcellular location">
    <subcellularLocation>
        <location evidence="1">Nucleus</location>
    </subcellularLocation>
</comment>
<gene>
    <name evidence="5" type="ORF">N7456_013368</name>
</gene>
<evidence type="ECO:0000256" key="3">
    <source>
        <dbReference type="ARBA" id="ARBA00023163"/>
    </source>
</evidence>
<keyword evidence="3" id="KW-0804">Transcription</keyword>
<accession>A0A9W9EG87</accession>
<proteinExistence type="predicted"/>
<reference evidence="5" key="1">
    <citation type="submission" date="2022-11" db="EMBL/GenBank/DDBJ databases">
        <authorList>
            <person name="Petersen C."/>
        </authorList>
    </citation>
    <scope>NUCLEOTIDE SEQUENCE</scope>
    <source>
        <strain evidence="5">IBT 30069</strain>
    </source>
</reference>
<dbReference type="Proteomes" id="UP001149165">
    <property type="component" value="Unassembled WGS sequence"/>
</dbReference>
<keyword evidence="6" id="KW-1185">Reference proteome</keyword>
<name>A0A9W9EG87_9EURO</name>
<keyword evidence="2" id="KW-0805">Transcription regulation</keyword>
<evidence type="ECO:0008006" key="7">
    <source>
        <dbReference type="Google" id="ProtNLM"/>
    </source>
</evidence>
<evidence type="ECO:0000313" key="5">
    <source>
        <dbReference type="EMBL" id="KAJ5081130.1"/>
    </source>
</evidence>